<dbReference type="SUPFAM" id="SSF54427">
    <property type="entry name" value="NTF2-like"/>
    <property type="match status" value="1"/>
</dbReference>
<dbReference type="GO" id="GO:0030638">
    <property type="term" value="P:polyketide metabolic process"/>
    <property type="evidence" value="ECO:0007669"/>
    <property type="project" value="InterPro"/>
</dbReference>
<organism evidence="1 2">
    <name type="scientific">Rubellicoccus peritrichatus</name>
    <dbReference type="NCBI Taxonomy" id="3080537"/>
    <lineage>
        <taxon>Bacteria</taxon>
        <taxon>Pseudomonadati</taxon>
        <taxon>Verrucomicrobiota</taxon>
        <taxon>Opitutia</taxon>
        <taxon>Puniceicoccales</taxon>
        <taxon>Cerasicoccaceae</taxon>
        <taxon>Rubellicoccus</taxon>
    </lineage>
</organism>
<protein>
    <submittedName>
        <fullName evidence="1">Ester cyclase</fullName>
    </submittedName>
</protein>
<sequence length="138" mass="15574">MNAKTGKELTLEWFERVWHNAEVTAISELMCQHCNVKGLDMDSSGPAGFIPLHSAFCSAFESIRIEVLEMIEEEGVVMGHARFIAVHKATERKVDFVFSFSARWKDGRMSEARNVVDYVAMLSQLGLFDQHSMAKVFG</sequence>
<dbReference type="Pfam" id="PF07366">
    <property type="entry name" value="SnoaL"/>
    <property type="match status" value="1"/>
</dbReference>
<dbReference type="InterPro" id="IPR009959">
    <property type="entry name" value="Cyclase_SnoaL-like"/>
</dbReference>
<proteinExistence type="predicted"/>
<evidence type="ECO:0000313" key="2">
    <source>
        <dbReference type="Proteomes" id="UP001304300"/>
    </source>
</evidence>
<dbReference type="AlphaFoldDB" id="A0AAQ3QXF0"/>
<dbReference type="Proteomes" id="UP001304300">
    <property type="component" value="Chromosome"/>
</dbReference>
<gene>
    <name evidence="1" type="ORF">RZN69_06800</name>
</gene>
<reference evidence="1 2" key="1">
    <citation type="submission" date="2023-10" db="EMBL/GenBank/DDBJ databases">
        <title>Rubellicoccus peritrichatus gen. nov., sp. nov., isolated from an algae of coral reef tank.</title>
        <authorList>
            <person name="Luo J."/>
        </authorList>
    </citation>
    <scope>NUCLEOTIDE SEQUENCE [LARGE SCALE GENOMIC DNA]</scope>
    <source>
        <strain evidence="1 2">CR14</strain>
    </source>
</reference>
<dbReference type="RefSeq" id="WP_317835324.1">
    <property type="nucleotide sequence ID" value="NZ_CP136920.1"/>
</dbReference>
<name>A0AAQ3QXF0_9BACT</name>
<evidence type="ECO:0000313" key="1">
    <source>
        <dbReference type="EMBL" id="WOO42795.1"/>
    </source>
</evidence>
<dbReference type="InterPro" id="IPR032710">
    <property type="entry name" value="NTF2-like_dom_sf"/>
</dbReference>
<dbReference type="Gene3D" id="3.10.450.50">
    <property type="match status" value="1"/>
</dbReference>
<dbReference type="KEGG" id="puo:RZN69_06800"/>
<keyword evidence="2" id="KW-1185">Reference proteome</keyword>
<dbReference type="EMBL" id="CP136920">
    <property type="protein sequence ID" value="WOO42795.1"/>
    <property type="molecule type" value="Genomic_DNA"/>
</dbReference>
<accession>A0AAQ3QXF0</accession>